<dbReference type="OrthoDB" id="6513042at2759"/>
<dbReference type="GO" id="GO:0031380">
    <property type="term" value="C:nuclear RNA-directed RNA polymerase complex"/>
    <property type="evidence" value="ECO:0007669"/>
    <property type="project" value="TreeGrafter"/>
</dbReference>
<protein>
    <recommendedName>
        <fullName evidence="1">RNA-dependent RNA polymerase</fullName>
        <ecNumber evidence="1">2.7.7.48</ecNumber>
    </recommendedName>
</protein>
<dbReference type="AlphaFoldDB" id="A0A2I2FTY3"/>
<dbReference type="PANTHER" id="PTHR23079">
    <property type="entry name" value="RNA-DEPENDENT RNA POLYMERASE"/>
    <property type="match status" value="1"/>
</dbReference>
<sequence length="1183" mass="135537">MEVFVRNIPCQLSRDGFKRELDPLMERLQIVDFMCDKPRSKYFGFITFLRQDDGHRFLAAHGQDEIPEGFLGLPRLRPRLSLMGVNIFCKLGDREPNPLILRALEHEVEERRKRLGIKPETIISFAMTMVSCGRSDFVRERLVYTPEEAWKMKGIIKFRKRDIVVKTASRIIRMPLVTVVGMVCSRDGVLTMTLSDVPFFFEYETHKEKNRCCALSSEHAKIVGQCLVYQFHVSTDGFHEKTEQLKEWDMTVIRSEIITAAVPTQREAKLSSQLQVLREVLGTYTQRALLPYGVLYQLQALAYNAYLHPSTIISLTREIYQSTMKDKETGRVSVSVDALKKLMEMIGWPFPHENPRNFEVGTLIEQLKNNQIQIQMNLSYRYGLFKPTANLARINRVTVTPTRITLNGPEVEPMNRILRKFPNHHEYFIRVQFCDENGQDLFFSSSVNYDNVFQRFKEVVTHGIQIAGRTFTFLGFSHSSLRSHSVWFSSPFIDHTDRLQTYFNIINALGNFSAITTPAKCAARIGQAFSETPYAISLPENEIQLSNIPDVKSADGSRVFSDGIGRLSRQVMELIWATVPESKGTPTCFQIRMGGAKGMLVLDDCLLGSKIEMRPSMIKFDSRDMHSLEICKMSSQPHSLVLNRQLIKILEDMGAPWSWFMDLQGDALRQIRSVTTSVDKTATFLRDKATADTIKLYRLFRQCYWLNLDYRKDPFLRSLVEHVVMRELRLLKHKARIPVSKGMTLYGVMDETGYLKEGEVYVTYDTMEGQYAWPPPAGKLLVTRSPALHDGDVQFAINTIPPDGHPLRSLKNCIVFSQKGERDLPSQLSGGDLDGDLYHVIWDNALIPTLRAFAPADYPRVQPVDIKRTVTVDDMANFFVDFMKTDHLGIIATKHMILADQQKLGTRDFLCRKLAELHSTAVDFSKTGIPVNMREIPRMNNFRPDFLAPGPRVSLQGKTRMNFEELVSHPAYNDEDDLDERRLYYRSEKILGKLYRAVDEKDIWYGDIRSECKLDEGPFWNDFIRDCTVRCNTVGRGSCRRLSGEASRIRAAYEDAIIGAMNNYSDHPTKPITELEVVTGCLMSETGMVSRRQRDRSIKLKDEYSRICEWITNQMRRQGPGYEYGTQNTSDGLELCLACVHEGMELGTARRSYFYRDLNSFKVVAVCALLAEMDVAGLFPRTK</sequence>
<dbReference type="CDD" id="cd00590">
    <property type="entry name" value="RRM_SF"/>
    <property type="match status" value="1"/>
</dbReference>
<reference evidence="4 5" key="1">
    <citation type="submission" date="2016-12" db="EMBL/GenBank/DDBJ databases">
        <title>The genomes of Aspergillus section Nigri reveals drivers in fungal speciation.</title>
        <authorList>
            <consortium name="DOE Joint Genome Institute"/>
            <person name="Vesth T.C."/>
            <person name="Nybo J."/>
            <person name="Theobald S."/>
            <person name="Brandl J."/>
            <person name="Frisvad J.C."/>
            <person name="Nielsen K.F."/>
            <person name="Lyhne E.K."/>
            <person name="Kogle M.E."/>
            <person name="Kuo A."/>
            <person name="Riley R."/>
            <person name="Clum A."/>
            <person name="Nolan M."/>
            <person name="Lipzen A."/>
            <person name="Salamov A."/>
            <person name="Henrissat B."/>
            <person name="Wiebenga A."/>
            <person name="De Vries R.P."/>
            <person name="Grigoriev I.V."/>
            <person name="Mortensen U.H."/>
            <person name="Andersen M.R."/>
            <person name="Baker S.E."/>
        </authorList>
    </citation>
    <scope>NUCLEOTIDE SEQUENCE [LARGE SCALE GENOMIC DNA]</scope>
    <source>
        <strain evidence="4 5">IBT 23096</strain>
    </source>
</reference>
<dbReference type="Pfam" id="PF25358">
    <property type="entry name" value="PH_fung_RdRP"/>
    <property type="match status" value="1"/>
</dbReference>
<dbReference type="GO" id="GO:0030422">
    <property type="term" value="P:siRNA processing"/>
    <property type="evidence" value="ECO:0007669"/>
    <property type="project" value="TreeGrafter"/>
</dbReference>
<dbReference type="STRING" id="1392250.A0A2I2FTY3"/>
<keyword evidence="1" id="KW-0694">RNA-binding</keyword>
<keyword evidence="5" id="KW-1185">Reference proteome</keyword>
<dbReference type="Proteomes" id="UP000234275">
    <property type="component" value="Unassembled WGS sequence"/>
</dbReference>
<evidence type="ECO:0000259" key="2">
    <source>
        <dbReference type="Pfam" id="PF05183"/>
    </source>
</evidence>
<dbReference type="InterPro" id="IPR057596">
    <property type="entry name" value="RDRP_core"/>
</dbReference>
<dbReference type="VEuPathDB" id="FungiDB:P170DRAFT_392133"/>
<dbReference type="PANTHER" id="PTHR23079:SF17">
    <property type="entry name" value="RNA-DEPENDENT RNA POLYMERASE"/>
    <property type="match status" value="1"/>
</dbReference>
<dbReference type="GO" id="GO:0003968">
    <property type="term" value="F:RNA-directed RNA polymerase activity"/>
    <property type="evidence" value="ECO:0007669"/>
    <property type="project" value="UniProtKB-KW"/>
</dbReference>
<comment type="caution">
    <text evidence="4">The sequence shown here is derived from an EMBL/GenBank/DDBJ whole genome shotgun (WGS) entry which is preliminary data.</text>
</comment>
<keyword evidence="1 4" id="KW-0696">RNA-directed RNA polymerase</keyword>
<organism evidence="4 5">
    <name type="scientific">Aspergillus steynii IBT 23096</name>
    <dbReference type="NCBI Taxonomy" id="1392250"/>
    <lineage>
        <taxon>Eukaryota</taxon>
        <taxon>Fungi</taxon>
        <taxon>Dikarya</taxon>
        <taxon>Ascomycota</taxon>
        <taxon>Pezizomycotina</taxon>
        <taxon>Eurotiomycetes</taxon>
        <taxon>Eurotiomycetidae</taxon>
        <taxon>Eurotiales</taxon>
        <taxon>Aspergillaceae</taxon>
        <taxon>Aspergillus</taxon>
        <taxon>Aspergillus subgen. Circumdati</taxon>
    </lineage>
</organism>
<keyword evidence="1" id="KW-0808">Transferase</keyword>
<dbReference type="EMBL" id="MSFO01000009">
    <property type="protein sequence ID" value="PLB44105.1"/>
    <property type="molecule type" value="Genomic_DNA"/>
</dbReference>
<gene>
    <name evidence="4" type="ORF">P170DRAFT_392133</name>
</gene>
<dbReference type="InterPro" id="IPR057503">
    <property type="entry name" value="PH_RdRP"/>
</dbReference>
<keyword evidence="1" id="KW-0548">Nucleotidyltransferase</keyword>
<name>A0A2I2FTY3_9EURO</name>
<proteinExistence type="inferred from homology"/>
<evidence type="ECO:0000256" key="1">
    <source>
        <dbReference type="RuleBase" id="RU363098"/>
    </source>
</evidence>
<dbReference type="Pfam" id="PF05183">
    <property type="entry name" value="RdRP"/>
    <property type="match status" value="1"/>
</dbReference>
<feature type="domain" description="RDRP core" evidence="2">
    <location>
        <begin position="399"/>
        <end position="998"/>
    </location>
</feature>
<comment type="catalytic activity">
    <reaction evidence="1">
        <text>RNA(n) + a ribonucleoside 5'-triphosphate = RNA(n+1) + diphosphate</text>
        <dbReference type="Rhea" id="RHEA:21248"/>
        <dbReference type="Rhea" id="RHEA-COMP:14527"/>
        <dbReference type="Rhea" id="RHEA-COMP:17342"/>
        <dbReference type="ChEBI" id="CHEBI:33019"/>
        <dbReference type="ChEBI" id="CHEBI:61557"/>
        <dbReference type="ChEBI" id="CHEBI:140395"/>
        <dbReference type="EC" id="2.7.7.48"/>
    </reaction>
</comment>
<comment type="similarity">
    <text evidence="1">Belongs to the RdRP family.</text>
</comment>
<dbReference type="RefSeq" id="XP_024699407.1">
    <property type="nucleotide sequence ID" value="XM_024845961.1"/>
</dbReference>
<accession>A0A2I2FTY3</accession>
<dbReference type="InterPro" id="IPR007855">
    <property type="entry name" value="RDRP"/>
</dbReference>
<evidence type="ECO:0000259" key="3">
    <source>
        <dbReference type="Pfam" id="PF25358"/>
    </source>
</evidence>
<feature type="domain" description="RdRP-like PH" evidence="3">
    <location>
        <begin position="124"/>
        <end position="246"/>
    </location>
</feature>
<dbReference type="GO" id="GO:0003723">
    <property type="term" value="F:RNA binding"/>
    <property type="evidence" value="ECO:0007669"/>
    <property type="project" value="UniProtKB-KW"/>
</dbReference>
<evidence type="ECO:0000313" key="4">
    <source>
        <dbReference type="EMBL" id="PLB44105.1"/>
    </source>
</evidence>
<dbReference type="GeneID" id="36553660"/>
<evidence type="ECO:0000313" key="5">
    <source>
        <dbReference type="Proteomes" id="UP000234275"/>
    </source>
</evidence>
<dbReference type="EC" id="2.7.7.48" evidence="1"/>